<dbReference type="Gene3D" id="3.30.420.40">
    <property type="match status" value="1"/>
</dbReference>
<feature type="domain" description="S-Me-THD N-terminal" evidence="3">
    <location>
        <begin position="606"/>
        <end position="763"/>
    </location>
</feature>
<sequence>MVLPGNHAIGVDVGGTNTDAVILHNQRVLASHKTPTTPDIQTGVELSICQVINKAAIPRSSINSVKIGTTQFVNAVLEQDASKLDRVAVIRLCGPYSQGSPPFADFPTGLRKLVEGHCGYVDGGYQVDGRQICQLNRVQLDQQAAIIKRKGISAVVVVGIYSPSDPSQEDEAASYLSATLGPSYDISCSHRVGKLGFLERENSTILNASLRRFARHVIRGFETAVKSLGKCRLYITLNDGTLSASEDASSLPVRCFSSGPTNSARGAAFLAESQLRKASAEDSEVLVVDVGGTTTDICALLKSGYPRQSAAFVKIAGVRTNFTIPDVHSIALGGGSIVRETDGRTTVGPDSVGYRLEQEGLYFGGSTFTTTDLILTNERTKSITPETRKNAFAEIKRAIEIAIDQVKTKAGDATVILVGGGSIILPSSLLGVSNLVRPKHLDVANAVGAAIGKVSGAVDKVAVPGEKTMDEQLEEAKALAIKRCVEAGGKLETAEIVDVDVIPISYVTNGATRLMVRVVADLNESQQLSADLKEDPGGRDYIEGENEPVDSPHAFDIMDKLRIPHDQTSGLSDTTEKASGYNVDTLIDVATYRPNLKGDIWYLSETDLQFLQDGTGVLGVGSCGEAYPSYIACLQRLRAGKPITIRRQDSIRDDAVIIGGGFMGSPTVYLERIPGEHEITNAIQAVLRATNLTTFDAMIPNEIGGINAFEALLASSRFGKPTLDADAVARAYPFLWQTVRCLNGVSIAPCAVADGTGSQTVLQEQNSFQHAEHVMRQACTDLGSLAGLCVNPLRGDEARTLPKNTFSWAWSIGRSIALSRHRKQDPVQNLVAEHNGSLLFAGKIISVTRHVSRGFTRGSTRLQSFADDEPSASPSYLAVEFENENLSAVLQRPGAEDRLLAICPDLITFLDRANGAPLGVSDYKYGLRVSVVALRANPVWTSEKGLAVGGPKAFGLDMPYVPVGKSEYEAPKSVWEIFGESG</sequence>
<proteinExistence type="predicted"/>
<evidence type="ECO:0000259" key="4">
    <source>
        <dbReference type="Pfam" id="PF20906"/>
    </source>
</evidence>
<dbReference type="InterPro" id="IPR027479">
    <property type="entry name" value="S-Me-THD_N_sf"/>
</dbReference>
<dbReference type="SUPFAM" id="SSF160991">
    <property type="entry name" value="CV3147-like"/>
    <property type="match status" value="1"/>
</dbReference>
<dbReference type="AlphaFoldDB" id="A0A6A6IJM6"/>
<dbReference type="Pfam" id="PF06032">
    <property type="entry name" value="S-Me-THD_N"/>
    <property type="match status" value="1"/>
</dbReference>
<dbReference type="GeneID" id="54574699"/>
<dbReference type="InterPro" id="IPR002821">
    <property type="entry name" value="Hydantoinase_A"/>
</dbReference>
<dbReference type="PANTHER" id="PTHR11365:SF10">
    <property type="entry name" value="HYDANTOINASE_OXOPROLINASE"/>
    <property type="match status" value="1"/>
</dbReference>
<dbReference type="Proteomes" id="UP000800094">
    <property type="component" value="Unassembled WGS sequence"/>
</dbReference>
<accession>A0A6A6IJM6</accession>
<dbReference type="Gene3D" id="2.40.390.10">
    <property type="entry name" value="CV3147-like"/>
    <property type="match status" value="1"/>
</dbReference>
<dbReference type="RefSeq" id="XP_033685788.1">
    <property type="nucleotide sequence ID" value="XM_033821369.1"/>
</dbReference>
<dbReference type="InterPro" id="IPR048350">
    <property type="entry name" value="S-Me-THD-like_C"/>
</dbReference>
<evidence type="ECO:0000259" key="1">
    <source>
        <dbReference type="Pfam" id="PF01968"/>
    </source>
</evidence>
<dbReference type="InterPro" id="IPR043129">
    <property type="entry name" value="ATPase_NBD"/>
</dbReference>
<dbReference type="FunFam" id="3.40.1610.10:FF:000001">
    <property type="entry name" value="Hydantoinase, putative"/>
    <property type="match status" value="1"/>
</dbReference>
<evidence type="ECO:0000259" key="3">
    <source>
        <dbReference type="Pfam" id="PF06032"/>
    </source>
</evidence>
<dbReference type="GO" id="GO:0016787">
    <property type="term" value="F:hydrolase activity"/>
    <property type="evidence" value="ECO:0007669"/>
    <property type="project" value="InterPro"/>
</dbReference>
<dbReference type="Pfam" id="PF05378">
    <property type="entry name" value="Hydant_A_N"/>
    <property type="match status" value="1"/>
</dbReference>
<feature type="domain" description="S-Me-THD-like C-terminal" evidence="4">
    <location>
        <begin position="770"/>
        <end position="963"/>
    </location>
</feature>
<feature type="domain" description="Hydantoinase A/oxoprolinase" evidence="1">
    <location>
        <begin position="200"/>
        <end position="376"/>
    </location>
</feature>
<feature type="domain" description="Hydantoinase/oxoprolinase N-terminal" evidence="2">
    <location>
        <begin position="9"/>
        <end position="177"/>
    </location>
</feature>
<dbReference type="OrthoDB" id="5404895at2759"/>
<dbReference type="InterPro" id="IPR008040">
    <property type="entry name" value="Hydant_A_N"/>
</dbReference>
<evidence type="ECO:0000313" key="6">
    <source>
        <dbReference type="Proteomes" id="UP000800094"/>
    </source>
</evidence>
<dbReference type="Pfam" id="PF01968">
    <property type="entry name" value="Hydantoinase_A"/>
    <property type="match status" value="1"/>
</dbReference>
<dbReference type="SUPFAM" id="SSF53067">
    <property type="entry name" value="Actin-like ATPase domain"/>
    <property type="match status" value="2"/>
</dbReference>
<gene>
    <name evidence="5" type="ORF">BU26DRAFT_270063</name>
</gene>
<dbReference type="InterPro" id="IPR045079">
    <property type="entry name" value="Oxoprolinase-like"/>
</dbReference>
<evidence type="ECO:0000259" key="2">
    <source>
        <dbReference type="Pfam" id="PF05378"/>
    </source>
</evidence>
<reference evidence="5" key="1">
    <citation type="journal article" date="2020" name="Stud. Mycol.">
        <title>101 Dothideomycetes genomes: a test case for predicting lifestyles and emergence of pathogens.</title>
        <authorList>
            <person name="Haridas S."/>
            <person name="Albert R."/>
            <person name="Binder M."/>
            <person name="Bloem J."/>
            <person name="Labutti K."/>
            <person name="Salamov A."/>
            <person name="Andreopoulos B."/>
            <person name="Baker S."/>
            <person name="Barry K."/>
            <person name="Bills G."/>
            <person name="Bluhm B."/>
            <person name="Cannon C."/>
            <person name="Castanera R."/>
            <person name="Culley D."/>
            <person name="Daum C."/>
            <person name="Ezra D."/>
            <person name="Gonzalez J."/>
            <person name="Henrissat B."/>
            <person name="Kuo A."/>
            <person name="Liang C."/>
            <person name="Lipzen A."/>
            <person name="Lutzoni F."/>
            <person name="Magnuson J."/>
            <person name="Mondo S."/>
            <person name="Nolan M."/>
            <person name="Ohm R."/>
            <person name="Pangilinan J."/>
            <person name="Park H.-J."/>
            <person name="Ramirez L."/>
            <person name="Alfaro M."/>
            <person name="Sun H."/>
            <person name="Tritt A."/>
            <person name="Yoshinaga Y."/>
            <person name="Zwiers L.-H."/>
            <person name="Turgeon B."/>
            <person name="Goodwin S."/>
            <person name="Spatafora J."/>
            <person name="Crous P."/>
            <person name="Grigoriev I."/>
        </authorList>
    </citation>
    <scope>NUCLEOTIDE SEQUENCE</scope>
    <source>
        <strain evidence="5">CBS 122368</strain>
    </source>
</reference>
<dbReference type="Pfam" id="PF20906">
    <property type="entry name" value="S-Me-THD_C"/>
    <property type="match status" value="1"/>
</dbReference>
<dbReference type="PANTHER" id="PTHR11365">
    <property type="entry name" value="5-OXOPROLINASE RELATED"/>
    <property type="match status" value="1"/>
</dbReference>
<dbReference type="InterPro" id="IPR024071">
    <property type="entry name" value="S-Me-THD_C_sf"/>
</dbReference>
<name>A0A6A6IJM6_9PLEO</name>
<protein>
    <submittedName>
        <fullName evidence="5">DUF917-domain-containing protein</fullName>
    </submittedName>
</protein>
<dbReference type="Gene3D" id="3.40.1610.10">
    <property type="entry name" value="CV3147-like domain"/>
    <property type="match status" value="1"/>
</dbReference>
<dbReference type="InterPro" id="IPR010318">
    <property type="entry name" value="S-Me-THD_N"/>
</dbReference>
<organism evidence="5 6">
    <name type="scientific">Trematosphaeria pertusa</name>
    <dbReference type="NCBI Taxonomy" id="390896"/>
    <lineage>
        <taxon>Eukaryota</taxon>
        <taxon>Fungi</taxon>
        <taxon>Dikarya</taxon>
        <taxon>Ascomycota</taxon>
        <taxon>Pezizomycotina</taxon>
        <taxon>Dothideomycetes</taxon>
        <taxon>Pleosporomycetidae</taxon>
        <taxon>Pleosporales</taxon>
        <taxon>Massarineae</taxon>
        <taxon>Trematosphaeriaceae</taxon>
        <taxon>Trematosphaeria</taxon>
    </lineage>
</organism>
<keyword evidence="6" id="KW-1185">Reference proteome</keyword>
<evidence type="ECO:0000313" key="5">
    <source>
        <dbReference type="EMBL" id="KAF2250784.1"/>
    </source>
</evidence>
<dbReference type="EMBL" id="ML987193">
    <property type="protein sequence ID" value="KAF2250784.1"/>
    <property type="molecule type" value="Genomic_DNA"/>
</dbReference>